<reference evidence="3" key="1">
    <citation type="submission" date="2022-08" db="EMBL/GenBank/DDBJ databases">
        <title>Catabolic pathway analysis in culturable SAR92 clade bacteria reveals their overlooked roles in DMSP degradation in coastal seas.</title>
        <authorList>
            <person name="He X."/>
            <person name="Zhang X."/>
            <person name="Zhang Y."/>
        </authorList>
    </citation>
    <scope>NUCLEOTIDE SEQUENCE</scope>
    <source>
        <strain evidence="3">H455</strain>
    </source>
</reference>
<protein>
    <submittedName>
        <fullName evidence="3">DnaA regulatory inactivator Hda</fullName>
    </submittedName>
</protein>
<name>A0ABY5TLL4_9GAMM</name>
<dbReference type="Pfam" id="PF00308">
    <property type="entry name" value="Bac_DnaA"/>
    <property type="match status" value="1"/>
</dbReference>
<dbReference type="NCBIfam" id="TIGR03420">
    <property type="entry name" value="DnaA_homol_Hda"/>
    <property type="match status" value="1"/>
</dbReference>
<gene>
    <name evidence="3" type="primary">hda</name>
    <name evidence="3" type="ORF">NYF23_12055</name>
</gene>
<dbReference type="Gene3D" id="3.40.50.300">
    <property type="entry name" value="P-loop containing nucleotide triphosphate hydrolases"/>
    <property type="match status" value="1"/>
</dbReference>
<evidence type="ECO:0000259" key="2">
    <source>
        <dbReference type="Pfam" id="PF22688"/>
    </source>
</evidence>
<dbReference type="Proteomes" id="UP001059934">
    <property type="component" value="Chromosome"/>
</dbReference>
<dbReference type="SUPFAM" id="SSF52540">
    <property type="entry name" value="P-loop containing nucleoside triphosphate hydrolases"/>
    <property type="match status" value="1"/>
</dbReference>
<evidence type="ECO:0000313" key="4">
    <source>
        <dbReference type="Proteomes" id="UP001059934"/>
    </source>
</evidence>
<keyword evidence="4" id="KW-1185">Reference proteome</keyword>
<dbReference type="EMBL" id="CP103416">
    <property type="protein sequence ID" value="UVW34732.1"/>
    <property type="molecule type" value="Genomic_DNA"/>
</dbReference>
<sequence>MNDFQQLSLAIKLDDRATFDNFYAPTGTPQHLAKMLLQDEGKQYAYVCGSSGTGLSHLMQAVCQQHSTRLSNGAAVYLPLKELCDYPADQVLEGLESSDLVCLDDLDQVAGREEWQAPLFNFFNRCSESGTRLLITAHTLPDYLEVLLDDLLSRLKSGISLQLMDYKDADLRRLLQHRASGLGLYLSDEVARFLLHRLPRNSHLLMAALEKLDAVSLREQRRLTLPFVKTVLDI</sequence>
<dbReference type="InterPro" id="IPR017788">
    <property type="entry name" value="Hda"/>
</dbReference>
<proteinExistence type="predicted"/>
<dbReference type="InterPro" id="IPR013317">
    <property type="entry name" value="DnaA_dom"/>
</dbReference>
<organism evidence="3 4">
    <name type="scientific">SAR92 clade bacterium H455</name>
    <dbReference type="NCBI Taxonomy" id="2974818"/>
    <lineage>
        <taxon>Bacteria</taxon>
        <taxon>Pseudomonadati</taxon>
        <taxon>Pseudomonadota</taxon>
        <taxon>Gammaproteobacteria</taxon>
        <taxon>Cellvibrionales</taxon>
        <taxon>Porticoccaceae</taxon>
        <taxon>SAR92 clade</taxon>
    </lineage>
</organism>
<evidence type="ECO:0000259" key="1">
    <source>
        <dbReference type="Pfam" id="PF00308"/>
    </source>
</evidence>
<dbReference type="PANTHER" id="PTHR30050:SF5">
    <property type="entry name" value="DNAA REGULATORY INACTIVATOR HDA"/>
    <property type="match status" value="1"/>
</dbReference>
<dbReference type="InterPro" id="IPR055199">
    <property type="entry name" value="Hda_lid"/>
</dbReference>
<evidence type="ECO:0000313" key="3">
    <source>
        <dbReference type="EMBL" id="UVW34732.1"/>
    </source>
</evidence>
<dbReference type="Pfam" id="PF22688">
    <property type="entry name" value="Hda_lid"/>
    <property type="match status" value="1"/>
</dbReference>
<dbReference type="InterPro" id="IPR027417">
    <property type="entry name" value="P-loop_NTPase"/>
</dbReference>
<feature type="domain" description="Chromosomal replication initiator protein DnaA ATPAse" evidence="1">
    <location>
        <begin position="13"/>
        <end position="160"/>
    </location>
</feature>
<accession>A0ABY5TLL4</accession>
<dbReference type="PANTHER" id="PTHR30050">
    <property type="entry name" value="CHROMOSOMAL REPLICATION INITIATOR PROTEIN DNAA"/>
    <property type="match status" value="1"/>
</dbReference>
<feature type="domain" description="Hda lid" evidence="2">
    <location>
        <begin position="168"/>
        <end position="232"/>
    </location>
</feature>
<dbReference type="Gene3D" id="1.10.8.60">
    <property type="match status" value="1"/>
</dbReference>